<dbReference type="EMBL" id="JALJOU010000004">
    <property type="protein sequence ID" value="KAK9844026.1"/>
    <property type="molecule type" value="Genomic_DNA"/>
</dbReference>
<feature type="region of interest" description="Disordered" evidence="1">
    <location>
        <begin position="160"/>
        <end position="242"/>
    </location>
</feature>
<reference evidence="3 4" key="1">
    <citation type="journal article" date="2024" name="Nat. Commun.">
        <title>Phylogenomics reveals the evolutionary origins of lichenization in chlorophyte algae.</title>
        <authorList>
            <person name="Puginier C."/>
            <person name="Libourel C."/>
            <person name="Otte J."/>
            <person name="Skaloud P."/>
            <person name="Haon M."/>
            <person name="Grisel S."/>
            <person name="Petersen M."/>
            <person name="Berrin J.G."/>
            <person name="Delaux P.M."/>
            <person name="Dal Grande F."/>
            <person name="Keller J."/>
        </authorList>
    </citation>
    <scope>NUCLEOTIDE SEQUENCE [LARGE SCALE GENOMIC DNA]</scope>
    <source>
        <strain evidence="3 4">SAG 245.80</strain>
    </source>
</reference>
<evidence type="ECO:0000313" key="4">
    <source>
        <dbReference type="Proteomes" id="UP001445335"/>
    </source>
</evidence>
<keyword evidence="2" id="KW-1133">Transmembrane helix</keyword>
<evidence type="ECO:0000313" key="3">
    <source>
        <dbReference type="EMBL" id="KAK9844026.1"/>
    </source>
</evidence>
<sequence length="242" mass="24640">MVIGFSVTLGVILLLLGTYYLSRCLLGWRTWRRQAAAPQASAASTILEPKEVFVVVQPGGSTTMAYREGEELRGQVARDKAIPVKSVVINLAADCTAAGLIAARHPSASSAAHGEAERLGGVEKPGAQPPPDAEQTLRARYGQPASPGASPRRALAQLRNPGLPGLTVSSKPLPLPLPGRPASAEAAGCPPACPDSKPTMEGVRKARLPLQPGSAGEGELQGPASAGAAQSGRPAGPGEDGG</sequence>
<feature type="compositionally biased region" description="Low complexity" evidence="1">
    <location>
        <begin position="221"/>
        <end position="242"/>
    </location>
</feature>
<comment type="caution">
    <text evidence="3">The sequence shown here is derived from an EMBL/GenBank/DDBJ whole genome shotgun (WGS) entry which is preliminary data.</text>
</comment>
<organism evidence="3 4">
    <name type="scientific">Elliptochloris bilobata</name>
    <dbReference type="NCBI Taxonomy" id="381761"/>
    <lineage>
        <taxon>Eukaryota</taxon>
        <taxon>Viridiplantae</taxon>
        <taxon>Chlorophyta</taxon>
        <taxon>core chlorophytes</taxon>
        <taxon>Trebouxiophyceae</taxon>
        <taxon>Trebouxiophyceae incertae sedis</taxon>
        <taxon>Elliptochloris clade</taxon>
        <taxon>Elliptochloris</taxon>
    </lineage>
</organism>
<gene>
    <name evidence="3" type="ORF">WJX81_002231</name>
</gene>
<proteinExistence type="predicted"/>
<dbReference type="AlphaFoldDB" id="A0AAW1SEG0"/>
<keyword evidence="2" id="KW-0812">Transmembrane</keyword>
<keyword evidence="2" id="KW-0472">Membrane</keyword>
<keyword evidence="4" id="KW-1185">Reference proteome</keyword>
<evidence type="ECO:0000256" key="2">
    <source>
        <dbReference type="SAM" id="Phobius"/>
    </source>
</evidence>
<feature type="transmembrane region" description="Helical" evidence="2">
    <location>
        <begin position="6"/>
        <end position="26"/>
    </location>
</feature>
<accession>A0AAW1SEG0</accession>
<evidence type="ECO:0000256" key="1">
    <source>
        <dbReference type="SAM" id="MobiDB-lite"/>
    </source>
</evidence>
<feature type="region of interest" description="Disordered" evidence="1">
    <location>
        <begin position="109"/>
        <end position="134"/>
    </location>
</feature>
<dbReference type="Proteomes" id="UP001445335">
    <property type="component" value="Unassembled WGS sequence"/>
</dbReference>
<name>A0AAW1SEG0_9CHLO</name>
<protein>
    <submittedName>
        <fullName evidence="3">Uncharacterized protein</fullName>
    </submittedName>
</protein>